<keyword evidence="4 5" id="KW-0472">Membrane</keyword>
<evidence type="ECO:0000313" key="7">
    <source>
        <dbReference type="EMBL" id="OLA39396.1"/>
    </source>
</evidence>
<dbReference type="InterPro" id="IPR007452">
    <property type="entry name" value="TamB_C"/>
</dbReference>
<name>A0A1Q6RAN7_9FIRM</name>
<dbReference type="GO" id="GO:0097347">
    <property type="term" value="C:TAM protein secretion complex"/>
    <property type="evidence" value="ECO:0007669"/>
    <property type="project" value="TreeGrafter"/>
</dbReference>
<evidence type="ECO:0000256" key="3">
    <source>
        <dbReference type="ARBA" id="ARBA00022989"/>
    </source>
</evidence>
<evidence type="ECO:0000256" key="5">
    <source>
        <dbReference type="SAM" id="Phobius"/>
    </source>
</evidence>
<keyword evidence="3 5" id="KW-1133">Transmembrane helix</keyword>
<gene>
    <name evidence="7" type="ORF">BHW43_00425</name>
</gene>
<evidence type="ECO:0000256" key="1">
    <source>
        <dbReference type="ARBA" id="ARBA00004167"/>
    </source>
</evidence>
<protein>
    <recommendedName>
        <fullName evidence="6">Translocation and assembly module TamB C-terminal domain-containing protein</fullName>
    </recommendedName>
</protein>
<dbReference type="EMBL" id="MNTG01000001">
    <property type="protein sequence ID" value="OLA39396.1"/>
    <property type="molecule type" value="Genomic_DNA"/>
</dbReference>
<dbReference type="GO" id="GO:0009306">
    <property type="term" value="P:protein secretion"/>
    <property type="evidence" value="ECO:0007669"/>
    <property type="project" value="InterPro"/>
</dbReference>
<comment type="caution">
    <text evidence="7">The sequence shown here is derived from an EMBL/GenBank/DDBJ whole genome shotgun (WGS) entry which is preliminary data.</text>
</comment>
<organism evidence="7 8">
    <name type="scientific">Phascolarctobacterium succinatutens</name>
    <dbReference type="NCBI Taxonomy" id="626940"/>
    <lineage>
        <taxon>Bacteria</taxon>
        <taxon>Bacillati</taxon>
        <taxon>Bacillota</taxon>
        <taxon>Negativicutes</taxon>
        <taxon>Acidaminococcales</taxon>
        <taxon>Acidaminococcaceae</taxon>
        <taxon>Phascolarctobacterium</taxon>
    </lineage>
</organism>
<dbReference type="PANTHER" id="PTHR36985">
    <property type="entry name" value="TRANSLOCATION AND ASSEMBLY MODULE SUBUNIT TAMB"/>
    <property type="match status" value="1"/>
</dbReference>
<feature type="domain" description="Translocation and assembly module TamB C-terminal" evidence="6">
    <location>
        <begin position="1067"/>
        <end position="1429"/>
    </location>
</feature>
<evidence type="ECO:0000256" key="2">
    <source>
        <dbReference type="ARBA" id="ARBA00022692"/>
    </source>
</evidence>
<dbReference type="PANTHER" id="PTHR36985:SF1">
    <property type="entry name" value="TRANSLOCATION AND ASSEMBLY MODULE SUBUNIT TAMB"/>
    <property type="match status" value="1"/>
</dbReference>
<reference evidence="7 8" key="1">
    <citation type="journal article" date="2016" name="Nat. Biotechnol.">
        <title>Measurement of bacterial replication rates in microbial communities.</title>
        <authorList>
            <person name="Brown C.T."/>
            <person name="Olm M.R."/>
            <person name="Thomas B.C."/>
            <person name="Banfield J.F."/>
        </authorList>
    </citation>
    <scope>NUCLEOTIDE SEQUENCE [LARGE SCALE GENOMIC DNA]</scope>
    <source>
        <strain evidence="7">46_33</strain>
    </source>
</reference>
<proteinExistence type="predicted"/>
<dbReference type="STRING" id="626940.BHW43_00425"/>
<evidence type="ECO:0000259" key="6">
    <source>
        <dbReference type="Pfam" id="PF04357"/>
    </source>
</evidence>
<accession>A0A1Q6RAN7</accession>
<evidence type="ECO:0000256" key="4">
    <source>
        <dbReference type="ARBA" id="ARBA00023136"/>
    </source>
</evidence>
<keyword evidence="2 5" id="KW-0812">Transmembrane</keyword>
<dbReference type="Pfam" id="PF04357">
    <property type="entry name" value="TamB"/>
    <property type="match status" value="1"/>
</dbReference>
<evidence type="ECO:0000313" key="8">
    <source>
        <dbReference type="Proteomes" id="UP000186777"/>
    </source>
</evidence>
<dbReference type="Proteomes" id="UP000186777">
    <property type="component" value="Unassembled WGS sequence"/>
</dbReference>
<feature type="transmembrane region" description="Helical" evidence="5">
    <location>
        <begin position="7"/>
        <end position="27"/>
    </location>
</feature>
<comment type="subcellular location">
    <subcellularLocation>
        <location evidence="1">Membrane</location>
        <topology evidence="1">Single-pass membrane protein</topology>
    </subcellularLocation>
</comment>
<dbReference type="GO" id="GO:0005886">
    <property type="term" value="C:plasma membrane"/>
    <property type="evidence" value="ECO:0007669"/>
    <property type="project" value="InterPro"/>
</dbReference>
<sequence>MKKYLQFVGALIILLAAGYIFLVHTVMPKYIKQAIPQMQQLATKYINGSVSIGGLKWEGGLTAELTDVVVKDAKGEKVAELPRTVLTLRPWLAMQKPERALSRIDVMRPKIYLTMNDKNKWNMQNLLKPSDSEETPFYGTLAVDKGELVVTMPQGKWQFGVEGNINGGANPDFAVDLSVTSGADKLKLAGTMTTKGEGRMKLTGDKLALAPYAALAKQYGNVDELQGGLGKLALIYVNKNGKQRFSGEVKLAALSGKLSLAGEQHSLQLDGLVRADENLVSVSSIDALVDGQKLHLEGEADLRNTDAPSGFGVLSSDALAYKGYKAEKLRVPFDVSKDVVQLHDVSAQYGGGTITANGTYDLKEQVLTADAQLQQVTQNLPGKQQEQVHINGKLAVLAKLVQDKLTLHAAADTMDISWRSLKLKRLAFDGSYDSKGLNIDDLSFFAYGGGTLAAKGHVAKDGALAVHGRMADFPIDSVLAAAGQDGRGLCSTGFDVGGTLDAPEFSGMVQLAQAEFMSQKLNEAHGIISMKDNILGFKDFTAHMDQGQHILNGTVNLQGAEPVADLTLTTKNVRIEPLMVLVGKPDIVTGNLDNTMQIKGSLSHPYIHGEVHAADGSAAKQLFNNISGHYAYEDGLLRLQDFVVNAFYGSLTLDGTMTADRRLNFVMDAKNVDLEHLPISDDTIDLGGKVNAKGHLSGTLTAPFFDGEVSSEKITVNGEALTELEGTLASNGRDKNKLNASFKQPYRDDPVNYGLYSADLNLNLVQHYIEGKVENIWGDIGGLLRMARLDYDIKGLMQGQLLFSYKGHGEGVKITAAADNVKIHDLNYAHMRFDGRVDKGGVLHFDNVRLQEQDGVSDRGIIAVGGSIDIKQKQLDVEVAAVKANPAIVTAVMKNPPEIKGETDMLVQVHGSFDNPQGTASLEIANGSVAGVSVDELTAMLALADDNIKLQQLIATKDAYGVSAAGDIPLDLFRDKKQRRNPDAQMNIVMDLDKARLGILPALTKMVEWGVGDTQGKIRLAGTLEEPLLFGSVKIDGGSVKVKYINTVFDDINLDVLFNGNTVQLKNLSAKLGKGTLSAEGSYALHTDADTAYSLHIKADKAQLASKIFTGTITSDVTLQPEQYPDMKNRKGNAAPPMAFRPRLAGSLRLDDVLINMPTVPELGEGDSNIGLDMKLVLGPKVHLYNSYLYDIWLKGGIDIKGSTVFPMIDGTIKADKGTVKYLRTDFKLNQAGLVWVDPGSFLPNVNLDSTARFSRYNIFMKINGPVSEMDLQLTSDPPLTQNTIVRMLTLQRESAGSNEVTGDDMANLMTVGLQMTVLGDVEMFVKQTLGLDQFRIYTGKTRSGIGFESAYDRNKELTADEKNQYNVLVSKYLNNNFMLGYTTSFDAVDRSIFGQYDISKHMNITYSRSYDMSKDPKDWYGLEYKISF</sequence>